<keyword evidence="13" id="KW-1185">Reference proteome</keyword>
<dbReference type="Proteomes" id="UP000838763">
    <property type="component" value="Unassembled WGS sequence"/>
</dbReference>
<evidence type="ECO:0000256" key="4">
    <source>
        <dbReference type="ARBA" id="ARBA00022692"/>
    </source>
</evidence>
<dbReference type="GO" id="GO:0005789">
    <property type="term" value="C:endoplasmic reticulum membrane"/>
    <property type="evidence" value="ECO:0007669"/>
    <property type="project" value="UniProtKB-SubCell"/>
</dbReference>
<dbReference type="AlphaFoldDB" id="A0A9P1H7W6"/>
<evidence type="ECO:0000256" key="11">
    <source>
        <dbReference type="SAM" id="MobiDB-lite"/>
    </source>
</evidence>
<dbReference type="SUPFAM" id="SSF52540">
    <property type="entry name" value="P-loop containing nucleoside triphosphate hydrolases"/>
    <property type="match status" value="1"/>
</dbReference>
<keyword evidence="5" id="KW-0547">Nucleotide-binding</keyword>
<keyword evidence="9" id="KW-0472">Membrane</keyword>
<feature type="compositionally biased region" description="Low complexity" evidence="11">
    <location>
        <begin position="85"/>
        <end position="101"/>
    </location>
</feature>
<evidence type="ECO:0000256" key="2">
    <source>
        <dbReference type="ARBA" id="ARBA00005619"/>
    </source>
</evidence>
<evidence type="ECO:0000313" key="13">
    <source>
        <dbReference type="Proteomes" id="UP000838763"/>
    </source>
</evidence>
<name>A0A9P1H7W6_9PEZI</name>
<dbReference type="Gene3D" id="3.40.50.300">
    <property type="entry name" value="P-loop containing nucleotide triphosphate hydrolases"/>
    <property type="match status" value="1"/>
</dbReference>
<evidence type="ECO:0000256" key="9">
    <source>
        <dbReference type="ARBA" id="ARBA00023136"/>
    </source>
</evidence>
<protein>
    <recommendedName>
        <fullName evidence="3">Signal recognition particle receptor subunit beta</fullName>
    </recommendedName>
</protein>
<keyword evidence="8" id="KW-0342">GTP-binding</keyword>
<dbReference type="Pfam" id="PF09439">
    <property type="entry name" value="SRPRB"/>
    <property type="match status" value="1"/>
</dbReference>
<organism evidence="12 13">
    <name type="scientific">Parascedosporium putredinis</name>
    <dbReference type="NCBI Taxonomy" id="1442378"/>
    <lineage>
        <taxon>Eukaryota</taxon>
        <taxon>Fungi</taxon>
        <taxon>Dikarya</taxon>
        <taxon>Ascomycota</taxon>
        <taxon>Pezizomycotina</taxon>
        <taxon>Sordariomycetes</taxon>
        <taxon>Hypocreomycetidae</taxon>
        <taxon>Microascales</taxon>
        <taxon>Microascaceae</taxon>
        <taxon>Parascedosporium</taxon>
    </lineage>
</organism>
<dbReference type="OrthoDB" id="41266at2759"/>
<evidence type="ECO:0000256" key="10">
    <source>
        <dbReference type="ARBA" id="ARBA00023170"/>
    </source>
</evidence>
<evidence type="ECO:0000256" key="5">
    <source>
        <dbReference type="ARBA" id="ARBA00022741"/>
    </source>
</evidence>
<accession>A0A9P1H7W6</accession>
<keyword evidence="7" id="KW-1133">Transmembrane helix</keyword>
<keyword evidence="10" id="KW-0675">Receptor</keyword>
<evidence type="ECO:0000313" key="12">
    <source>
        <dbReference type="EMBL" id="CAI4217590.1"/>
    </source>
</evidence>
<feature type="region of interest" description="Disordered" evidence="11">
    <location>
        <begin position="78"/>
        <end position="108"/>
    </location>
</feature>
<dbReference type="GO" id="GO:0005525">
    <property type="term" value="F:GTP binding"/>
    <property type="evidence" value="ECO:0007669"/>
    <property type="project" value="UniProtKB-KW"/>
</dbReference>
<reference evidence="12" key="1">
    <citation type="submission" date="2022-11" db="EMBL/GenBank/DDBJ databases">
        <authorList>
            <person name="Scott C."/>
            <person name="Bruce N."/>
        </authorList>
    </citation>
    <scope>NUCLEOTIDE SEQUENCE</scope>
</reference>
<keyword evidence="6" id="KW-0256">Endoplasmic reticulum</keyword>
<dbReference type="EMBL" id="CALLCH030000016">
    <property type="protein sequence ID" value="CAI4217590.1"/>
    <property type="molecule type" value="Genomic_DNA"/>
</dbReference>
<comment type="caution">
    <text evidence="12">The sequence shown here is derived from an EMBL/GenBank/DDBJ whole genome shotgun (WGS) entry which is preliminary data.</text>
</comment>
<evidence type="ECO:0000256" key="8">
    <source>
        <dbReference type="ARBA" id="ARBA00023134"/>
    </source>
</evidence>
<evidence type="ECO:0000256" key="6">
    <source>
        <dbReference type="ARBA" id="ARBA00022824"/>
    </source>
</evidence>
<comment type="similarity">
    <text evidence="2">Belongs to the SRP receptor beta subunit family.</text>
</comment>
<gene>
    <name evidence="12" type="ORF">PPNO1_LOCUS7196</name>
</gene>
<evidence type="ECO:0000256" key="3">
    <source>
        <dbReference type="ARBA" id="ARBA00020256"/>
    </source>
</evidence>
<sequence>MDALLQYKEPFMAFLEYIFTPSPTVFITGALIVLLFPVLFHYALVSSSPYTSPPTVLLVGSPAAGKTSLVALLERDSEAGPAGDQQQQQQQQQRPQSPVPQTHTSQAAHSTLARLAPDAIAESKTKAVVFLVDAAALAEHDALSAAASYLYDVLLLLQKRTAGIKTSKIPSAVPLLVAVNKLDLFTALPPALVKASLEAEISRIRVSKSKGLLDSGVGTDDIGSEETDDWLGSYGTEKFTFDQMREFNVYVDVEGGNVLGDGPGVGKWWAWIADKV</sequence>
<dbReference type="InterPro" id="IPR019009">
    <property type="entry name" value="SRP_receptor_beta_su"/>
</dbReference>
<evidence type="ECO:0000256" key="7">
    <source>
        <dbReference type="ARBA" id="ARBA00022989"/>
    </source>
</evidence>
<dbReference type="InterPro" id="IPR027417">
    <property type="entry name" value="P-loop_NTPase"/>
</dbReference>
<comment type="subcellular location">
    <subcellularLocation>
        <location evidence="1">Endoplasmic reticulum membrane</location>
        <topology evidence="1">Single-pass membrane protein</topology>
    </subcellularLocation>
</comment>
<proteinExistence type="inferred from homology"/>
<evidence type="ECO:0000256" key="1">
    <source>
        <dbReference type="ARBA" id="ARBA00004389"/>
    </source>
</evidence>
<keyword evidence="4" id="KW-0812">Transmembrane</keyword>